<gene>
    <name evidence="2" type="ORF">B9Q17_00375</name>
</gene>
<comment type="caution">
    <text evidence="2">The sequence shown here is derived from an EMBL/GenBank/DDBJ whole genome shotgun (WGS) entry which is preliminary data.</text>
</comment>
<feature type="signal peptide" evidence="1">
    <location>
        <begin position="1"/>
        <end position="20"/>
    </location>
</feature>
<evidence type="ECO:0000313" key="2">
    <source>
        <dbReference type="EMBL" id="OZC35534.1"/>
    </source>
</evidence>
<organism evidence="2 3">
    <name type="scientific">Marinobacter vinifirmus</name>
    <dbReference type="NCBI Taxonomy" id="355591"/>
    <lineage>
        <taxon>Bacteria</taxon>
        <taxon>Pseudomonadati</taxon>
        <taxon>Pseudomonadota</taxon>
        <taxon>Gammaproteobacteria</taxon>
        <taxon>Pseudomonadales</taxon>
        <taxon>Marinobacteraceae</taxon>
        <taxon>Marinobacter</taxon>
    </lineage>
</organism>
<dbReference type="Proteomes" id="UP000216984">
    <property type="component" value="Unassembled WGS sequence"/>
</dbReference>
<dbReference type="EMBL" id="NEFY01000009">
    <property type="protein sequence ID" value="OZC35534.1"/>
    <property type="molecule type" value="Genomic_DNA"/>
</dbReference>
<name>A0A7Z1DT53_9GAMM</name>
<protein>
    <submittedName>
        <fullName evidence="2">Uncharacterized protein</fullName>
    </submittedName>
</protein>
<accession>A0A7Z1DT53</accession>
<reference evidence="2 3" key="1">
    <citation type="submission" date="2017-06" db="EMBL/GenBank/DDBJ databases">
        <title>Draft genome sequence of the halophilic bacterium Marinobacter vinifirmus FB1.</title>
        <authorList>
            <person name="Stepanov V.G."/>
            <person name="Roberts D.J."/>
            <person name="Fox G.E."/>
        </authorList>
    </citation>
    <scope>NUCLEOTIDE SEQUENCE [LARGE SCALE GENOMIC DNA]</scope>
    <source>
        <strain evidence="2 3">FB1</strain>
    </source>
</reference>
<sequence length="157" mass="16807">MKRKACFLVAFLMLAGTAGAELKLPVQALPDSELAMLRGGFVLDGLEIAIGLEQLVAVNGETLVVNRLNIPDLNQAMNSDRLTQQMQQMETVMNVQATGAAGMSLTSAPVGNGGWMTVLQNSLDSTTIQHIRTLNIELNNLGGAYRFPRDSGLPLLP</sequence>
<keyword evidence="1" id="KW-0732">Signal</keyword>
<evidence type="ECO:0000313" key="3">
    <source>
        <dbReference type="Proteomes" id="UP000216984"/>
    </source>
</evidence>
<evidence type="ECO:0000256" key="1">
    <source>
        <dbReference type="SAM" id="SignalP"/>
    </source>
</evidence>
<feature type="chain" id="PRO_5030653756" evidence="1">
    <location>
        <begin position="21"/>
        <end position="157"/>
    </location>
</feature>
<dbReference type="AlphaFoldDB" id="A0A7Z1DT53"/>
<proteinExistence type="predicted"/>
<dbReference type="RefSeq" id="WP_094625406.1">
    <property type="nucleotide sequence ID" value="NZ_NEFY01000009.1"/>
</dbReference>
<keyword evidence="3" id="KW-1185">Reference proteome</keyword>